<evidence type="ECO:0000313" key="5">
    <source>
        <dbReference type="EMBL" id="MBL6903800.1"/>
    </source>
</evidence>
<organism evidence="5 6">
    <name type="scientific">SAR86 cluster bacterium</name>
    <dbReference type="NCBI Taxonomy" id="2030880"/>
    <lineage>
        <taxon>Bacteria</taxon>
        <taxon>Pseudomonadati</taxon>
        <taxon>Pseudomonadota</taxon>
        <taxon>Gammaproteobacteria</taxon>
        <taxon>SAR86 cluster</taxon>
    </lineage>
</organism>
<dbReference type="GO" id="GO:0006729">
    <property type="term" value="P:tetrahydrobiopterin biosynthetic process"/>
    <property type="evidence" value="ECO:0007669"/>
    <property type="project" value="InterPro"/>
</dbReference>
<dbReference type="NCBIfam" id="NF002016">
    <property type="entry name" value="PRK00823.1-1"/>
    <property type="match status" value="1"/>
</dbReference>
<dbReference type="EC" id="4.2.1.96" evidence="4"/>
<dbReference type="InterPro" id="IPR001533">
    <property type="entry name" value="Pterin_deHydtase"/>
</dbReference>
<dbReference type="AlphaFoldDB" id="A0A937M3A0"/>
<accession>A0A937M3A0</accession>
<name>A0A937M3A0_9GAMM</name>
<gene>
    <name evidence="5" type="ORF">ISR29_06325</name>
</gene>
<dbReference type="SUPFAM" id="SSF55248">
    <property type="entry name" value="PCD-like"/>
    <property type="match status" value="1"/>
</dbReference>
<keyword evidence="3 4" id="KW-0456">Lyase</keyword>
<evidence type="ECO:0000256" key="4">
    <source>
        <dbReference type="HAMAP-Rule" id="MF_00434"/>
    </source>
</evidence>
<dbReference type="InterPro" id="IPR050376">
    <property type="entry name" value="Pterin-4-alpha-carb_dehyd"/>
</dbReference>
<comment type="caution">
    <text evidence="5">The sequence shown here is derived from an EMBL/GenBank/DDBJ whole genome shotgun (WGS) entry which is preliminary data.</text>
</comment>
<proteinExistence type="inferred from homology"/>
<reference evidence="5" key="1">
    <citation type="submission" date="2020-10" db="EMBL/GenBank/DDBJ databases">
        <title>Microbiome of the Black Sea water column analyzed by genome centric metagenomics.</title>
        <authorList>
            <person name="Cabello-Yeves P.J."/>
            <person name="Callieri C."/>
            <person name="Picazo A."/>
            <person name="Mehrshad M."/>
            <person name="Haro-Moreno J.M."/>
            <person name="Roda-Garcia J."/>
            <person name="Dzembekova N."/>
            <person name="Slabakova V."/>
            <person name="Slabakova N."/>
            <person name="Moncheva S."/>
            <person name="Rodriguez-Valera F."/>
        </authorList>
    </citation>
    <scope>NUCLEOTIDE SEQUENCE</scope>
    <source>
        <strain evidence="5">BS30m-G43</strain>
    </source>
</reference>
<dbReference type="CDD" id="cd00913">
    <property type="entry name" value="PCD_DCoH_subfamily_a"/>
    <property type="match status" value="1"/>
</dbReference>
<comment type="similarity">
    <text evidence="2 4">Belongs to the pterin-4-alpha-carbinolamine dehydratase family.</text>
</comment>
<evidence type="ECO:0000256" key="3">
    <source>
        <dbReference type="ARBA" id="ARBA00023239"/>
    </source>
</evidence>
<protein>
    <recommendedName>
        <fullName evidence="4">Putative pterin-4-alpha-carbinolamine dehydratase</fullName>
        <shortName evidence="4">PHS</shortName>
        <ecNumber evidence="4">4.2.1.96</ecNumber>
    </recommendedName>
    <alternativeName>
        <fullName evidence="4">4-alpha-hydroxy-tetrahydropterin dehydratase</fullName>
    </alternativeName>
    <alternativeName>
        <fullName evidence="4">Pterin carbinolamine dehydratase</fullName>
        <shortName evidence="4">PCD</shortName>
    </alternativeName>
</protein>
<dbReference type="Pfam" id="PF01329">
    <property type="entry name" value="Pterin_4a"/>
    <property type="match status" value="1"/>
</dbReference>
<evidence type="ECO:0000256" key="2">
    <source>
        <dbReference type="ARBA" id="ARBA00006472"/>
    </source>
</evidence>
<dbReference type="Proteomes" id="UP000705230">
    <property type="component" value="Unassembled WGS sequence"/>
</dbReference>
<sequence length="113" mass="12879">MTKLASESCEACRIDAPKLSHAEINDLLNDIDGWDLITEPVKQLKKEFNFPDYQSSLAFVNTIAAMADQEDHHPLMTLEWGKVTILWWSHKIEGLHKNDFICASKTESLYKAS</sequence>
<dbReference type="PANTHER" id="PTHR42805:SF1">
    <property type="entry name" value="PTERIN-4-ALPHA-CARBINOLAMINE DEHYDRATASE-RELATED"/>
    <property type="match status" value="1"/>
</dbReference>
<dbReference type="HAMAP" id="MF_00434">
    <property type="entry name" value="Pterin_4_alpha"/>
    <property type="match status" value="1"/>
</dbReference>
<dbReference type="Gene3D" id="3.30.1360.20">
    <property type="entry name" value="Transcriptional coactivator/pterin dehydratase"/>
    <property type="match status" value="1"/>
</dbReference>
<dbReference type="GO" id="GO:0008124">
    <property type="term" value="F:4-alpha-hydroxytetrahydrobiopterin dehydratase activity"/>
    <property type="evidence" value="ECO:0007669"/>
    <property type="project" value="UniProtKB-UniRule"/>
</dbReference>
<evidence type="ECO:0000256" key="1">
    <source>
        <dbReference type="ARBA" id="ARBA00001554"/>
    </source>
</evidence>
<dbReference type="EMBL" id="JADHSG010000018">
    <property type="protein sequence ID" value="MBL6903800.1"/>
    <property type="molecule type" value="Genomic_DNA"/>
</dbReference>
<comment type="catalytic activity">
    <reaction evidence="1 4">
        <text>(4aS,6R)-4a-hydroxy-L-erythro-5,6,7,8-tetrahydrobiopterin = (6R)-L-erythro-6,7-dihydrobiopterin + H2O</text>
        <dbReference type="Rhea" id="RHEA:11920"/>
        <dbReference type="ChEBI" id="CHEBI:15377"/>
        <dbReference type="ChEBI" id="CHEBI:15642"/>
        <dbReference type="ChEBI" id="CHEBI:43120"/>
        <dbReference type="EC" id="4.2.1.96"/>
    </reaction>
</comment>
<dbReference type="InterPro" id="IPR036428">
    <property type="entry name" value="PCD_sf"/>
</dbReference>
<dbReference type="PANTHER" id="PTHR42805">
    <property type="entry name" value="PTERIN-4-ALPHA-CARBINOLAMINE DEHYDRATASE-RELATED"/>
    <property type="match status" value="1"/>
</dbReference>
<evidence type="ECO:0000313" key="6">
    <source>
        <dbReference type="Proteomes" id="UP000705230"/>
    </source>
</evidence>